<evidence type="ECO:0000313" key="3">
    <source>
        <dbReference type="EMBL" id="KAL2833193.1"/>
    </source>
</evidence>
<keyword evidence="4" id="KW-1185">Reference proteome</keyword>
<dbReference type="Proteomes" id="UP001610446">
    <property type="component" value="Unassembled WGS sequence"/>
</dbReference>
<dbReference type="PANTHER" id="PTHR24361:SF613">
    <property type="entry name" value="NUCLEAR RECEPTOR-BINDING PROTEIN-RELATED"/>
    <property type="match status" value="1"/>
</dbReference>
<dbReference type="InterPro" id="IPR053235">
    <property type="entry name" value="Ser_Thr_kinase"/>
</dbReference>
<dbReference type="SUPFAM" id="SSF56112">
    <property type="entry name" value="Protein kinase-like (PK-like)"/>
    <property type="match status" value="1"/>
</dbReference>
<dbReference type="PROSITE" id="PS50011">
    <property type="entry name" value="PROTEIN_KINASE_DOM"/>
    <property type="match status" value="1"/>
</dbReference>
<accession>A0ABR4IZG6</accession>
<dbReference type="InterPro" id="IPR011009">
    <property type="entry name" value="Kinase-like_dom_sf"/>
</dbReference>
<name>A0ABR4IZG6_9EURO</name>
<feature type="domain" description="Protein kinase" evidence="2">
    <location>
        <begin position="130"/>
        <end position="421"/>
    </location>
</feature>
<dbReference type="Gene3D" id="1.10.510.10">
    <property type="entry name" value="Transferase(Phosphotransferase) domain 1"/>
    <property type="match status" value="1"/>
</dbReference>
<dbReference type="Pfam" id="PF00069">
    <property type="entry name" value="Pkinase"/>
    <property type="match status" value="1"/>
</dbReference>
<evidence type="ECO:0000256" key="1">
    <source>
        <dbReference type="SAM" id="MobiDB-lite"/>
    </source>
</evidence>
<proteinExistence type="predicted"/>
<reference evidence="3 4" key="1">
    <citation type="submission" date="2024-07" db="EMBL/GenBank/DDBJ databases">
        <title>Section-level genome sequencing and comparative genomics of Aspergillus sections Usti and Cavernicolus.</title>
        <authorList>
            <consortium name="Lawrence Berkeley National Laboratory"/>
            <person name="Nybo J.L."/>
            <person name="Vesth T.C."/>
            <person name="Theobald S."/>
            <person name="Frisvad J.C."/>
            <person name="Larsen T.O."/>
            <person name="Kjaerboelling I."/>
            <person name="Rothschild-Mancinelli K."/>
            <person name="Lyhne E.K."/>
            <person name="Kogle M.E."/>
            <person name="Barry K."/>
            <person name="Clum A."/>
            <person name="Na H."/>
            <person name="Ledsgaard L."/>
            <person name="Lin J."/>
            <person name="Lipzen A."/>
            <person name="Kuo A."/>
            <person name="Riley R."/>
            <person name="Mondo S."/>
            <person name="Labutti K."/>
            <person name="Haridas S."/>
            <person name="Pangalinan J."/>
            <person name="Salamov A.A."/>
            <person name="Simmons B.A."/>
            <person name="Magnuson J.K."/>
            <person name="Chen J."/>
            <person name="Drula E."/>
            <person name="Henrissat B."/>
            <person name="Wiebenga A."/>
            <person name="Lubbers R.J."/>
            <person name="Gomes A.C."/>
            <person name="Makela M.R."/>
            <person name="Stajich J."/>
            <person name="Grigoriev I.V."/>
            <person name="Mortensen U.H."/>
            <person name="De Vries R.P."/>
            <person name="Baker S.E."/>
            <person name="Andersen M.R."/>
        </authorList>
    </citation>
    <scope>NUCLEOTIDE SEQUENCE [LARGE SCALE GENOMIC DNA]</scope>
    <source>
        <strain evidence="3 4">CBS 123904</strain>
    </source>
</reference>
<dbReference type="InterPro" id="IPR000719">
    <property type="entry name" value="Prot_kinase_dom"/>
</dbReference>
<evidence type="ECO:0000313" key="4">
    <source>
        <dbReference type="Proteomes" id="UP001610446"/>
    </source>
</evidence>
<sequence length="435" mass="48156">MSAYFQPFLDRVRKQSDSPDPVSQGVPYFRRVSHSHGLSPTNESGRRHSAPAFAFSAKDSNQQQQHQHLPPKQAITLWGRMIGYMGSNEKRPTPLPPLQETHRWAESESESQSIDATHLALVTRKYGEISAVASRTSTSSRSSIVVIAHKTQYCPPIDRLYALKLSRPAPNQSSSDHHRARLEAQAALASAFRHPHIVNTLELLPLDKLGNILCLCMEYCAGGDLRTLLQVATTTRNPRVFSEANADCLFKQLLRGLVYLHNRVGVAHCDLAPENLLLTEKGRLKIGGFERAVVFRKTAAAHAVNVHGVVSLSTGRCGSILAYVSPEQYTGQEFDPRAADIWAAALIYVAMRTGGVKKLWSEATEKDRRFAAYVEDRKMESDNAILEEICNDRSQDVLYGMLSIDPAERPAAGEILASAWMQDVHCCIADASEGR</sequence>
<gene>
    <name evidence="3" type="ORF">BJY01DRAFT_225366</name>
</gene>
<evidence type="ECO:0000259" key="2">
    <source>
        <dbReference type="PROSITE" id="PS50011"/>
    </source>
</evidence>
<dbReference type="PANTHER" id="PTHR24361">
    <property type="entry name" value="MITOGEN-ACTIVATED KINASE KINASE KINASE"/>
    <property type="match status" value="1"/>
</dbReference>
<dbReference type="EMBL" id="JBFXLU010000246">
    <property type="protein sequence ID" value="KAL2833193.1"/>
    <property type="molecule type" value="Genomic_DNA"/>
</dbReference>
<protein>
    <submittedName>
        <fullName evidence="3">Kinase-like domain-containing protein</fullName>
    </submittedName>
</protein>
<comment type="caution">
    <text evidence="3">The sequence shown here is derived from an EMBL/GenBank/DDBJ whole genome shotgun (WGS) entry which is preliminary data.</text>
</comment>
<feature type="region of interest" description="Disordered" evidence="1">
    <location>
        <begin position="88"/>
        <end position="110"/>
    </location>
</feature>
<organism evidence="3 4">
    <name type="scientific">Aspergillus pseudoustus</name>
    <dbReference type="NCBI Taxonomy" id="1810923"/>
    <lineage>
        <taxon>Eukaryota</taxon>
        <taxon>Fungi</taxon>
        <taxon>Dikarya</taxon>
        <taxon>Ascomycota</taxon>
        <taxon>Pezizomycotina</taxon>
        <taxon>Eurotiomycetes</taxon>
        <taxon>Eurotiomycetidae</taxon>
        <taxon>Eurotiales</taxon>
        <taxon>Aspergillaceae</taxon>
        <taxon>Aspergillus</taxon>
        <taxon>Aspergillus subgen. Nidulantes</taxon>
    </lineage>
</organism>